<evidence type="ECO:0000256" key="8">
    <source>
        <dbReference type="SAM" id="Phobius"/>
    </source>
</evidence>
<dbReference type="InterPro" id="IPR038765">
    <property type="entry name" value="Papain-like_cys_pep_sf"/>
</dbReference>
<keyword evidence="8" id="KW-0472">Membrane</keyword>
<proteinExistence type="inferred from homology"/>
<keyword evidence="4 7" id="KW-0833">Ubl conjugation pathway</keyword>
<dbReference type="PROSITE" id="PS00972">
    <property type="entry name" value="USP_1"/>
    <property type="match status" value="1"/>
</dbReference>
<dbReference type="GO" id="GO:0005829">
    <property type="term" value="C:cytosol"/>
    <property type="evidence" value="ECO:0007669"/>
    <property type="project" value="TreeGrafter"/>
</dbReference>
<comment type="similarity">
    <text evidence="2 7">Belongs to the peptidase C19 family.</text>
</comment>
<keyword evidence="5 7" id="KW-0378">Hydrolase</keyword>
<evidence type="ECO:0000256" key="4">
    <source>
        <dbReference type="ARBA" id="ARBA00022786"/>
    </source>
</evidence>
<dbReference type="EMBL" id="KV921293">
    <property type="protein sequence ID" value="ORE20518.1"/>
    <property type="molecule type" value="Genomic_DNA"/>
</dbReference>
<dbReference type="InterPro" id="IPR028889">
    <property type="entry name" value="USP"/>
</dbReference>
<dbReference type="GO" id="GO:0006508">
    <property type="term" value="P:proteolysis"/>
    <property type="evidence" value="ECO:0007669"/>
    <property type="project" value="UniProtKB-KW"/>
</dbReference>
<dbReference type="EC" id="3.4.19.12" evidence="7"/>
<dbReference type="GO" id="GO:0005634">
    <property type="term" value="C:nucleus"/>
    <property type="evidence" value="ECO:0007669"/>
    <property type="project" value="TreeGrafter"/>
</dbReference>
<reference evidence="10 11" key="1">
    <citation type="journal article" date="2016" name="Proc. Natl. Acad. Sci. U.S.A.">
        <title>Lipid metabolic changes in an early divergent fungus govern the establishment of a mutualistic symbiosis with endobacteria.</title>
        <authorList>
            <person name="Lastovetsky O.A."/>
            <person name="Gaspar M.L."/>
            <person name="Mondo S.J."/>
            <person name="LaButti K.M."/>
            <person name="Sandor L."/>
            <person name="Grigoriev I.V."/>
            <person name="Henry S.A."/>
            <person name="Pawlowska T.E."/>
        </authorList>
    </citation>
    <scope>NUCLEOTIDE SEQUENCE [LARGE SCALE GENOMIC DNA]</scope>
    <source>
        <strain evidence="10 11">ATCC 11559</strain>
    </source>
</reference>
<dbReference type="Gene3D" id="3.90.70.10">
    <property type="entry name" value="Cysteine proteinases"/>
    <property type="match status" value="1"/>
</dbReference>
<dbReference type="PROSITE" id="PS50235">
    <property type="entry name" value="USP_3"/>
    <property type="match status" value="1"/>
</dbReference>
<keyword evidence="6 7" id="KW-0788">Thiol protease</keyword>
<dbReference type="InterPro" id="IPR050164">
    <property type="entry name" value="Peptidase_C19"/>
</dbReference>
<dbReference type="VEuPathDB" id="FungiDB:BCV72DRAFT_302783"/>
<keyword evidence="8" id="KW-0812">Transmembrane</keyword>
<dbReference type="InterPro" id="IPR018200">
    <property type="entry name" value="USP_CS"/>
</dbReference>
<dbReference type="PROSITE" id="PS00973">
    <property type="entry name" value="USP_2"/>
    <property type="match status" value="1"/>
</dbReference>
<dbReference type="GO" id="GO:0004843">
    <property type="term" value="F:cysteine-type deubiquitinase activity"/>
    <property type="evidence" value="ECO:0007669"/>
    <property type="project" value="UniProtKB-UniRule"/>
</dbReference>
<feature type="transmembrane region" description="Helical" evidence="8">
    <location>
        <begin position="16"/>
        <end position="34"/>
    </location>
</feature>
<feature type="transmembrane region" description="Helical" evidence="8">
    <location>
        <begin position="46"/>
        <end position="63"/>
    </location>
</feature>
<dbReference type="OMA" id="CEREGND"/>
<dbReference type="GO" id="GO:0016579">
    <property type="term" value="P:protein deubiquitination"/>
    <property type="evidence" value="ECO:0007669"/>
    <property type="project" value="InterPro"/>
</dbReference>
<protein>
    <recommendedName>
        <fullName evidence="7">Ubiquitin carboxyl-terminal hydrolase</fullName>
        <ecNumber evidence="7">3.4.19.12</ecNumber>
    </recommendedName>
</protein>
<gene>
    <name evidence="10" type="ORF">BCV71DRAFT_225713</name>
</gene>
<evidence type="ECO:0000313" key="10">
    <source>
        <dbReference type="EMBL" id="ORE20518.1"/>
    </source>
</evidence>
<keyword evidence="3 7" id="KW-0645">Protease</keyword>
<evidence type="ECO:0000256" key="1">
    <source>
        <dbReference type="ARBA" id="ARBA00000707"/>
    </source>
</evidence>
<evidence type="ECO:0000256" key="2">
    <source>
        <dbReference type="ARBA" id="ARBA00009085"/>
    </source>
</evidence>
<dbReference type="CDD" id="cd02662">
    <property type="entry name" value="Peptidase_C19F"/>
    <property type="match status" value="1"/>
</dbReference>
<evidence type="ECO:0000256" key="6">
    <source>
        <dbReference type="ARBA" id="ARBA00022807"/>
    </source>
</evidence>
<dbReference type="SUPFAM" id="SSF54001">
    <property type="entry name" value="Cysteine proteinases"/>
    <property type="match status" value="1"/>
</dbReference>
<comment type="catalytic activity">
    <reaction evidence="1 7">
        <text>Thiol-dependent hydrolysis of ester, thioester, amide, peptide and isopeptide bonds formed by the C-terminal Gly of ubiquitin (a 76-residue protein attached to proteins as an intracellular targeting signal).</text>
        <dbReference type="EC" id="3.4.19.12"/>
    </reaction>
</comment>
<dbReference type="InterPro" id="IPR001394">
    <property type="entry name" value="Peptidase_C19_UCH"/>
</dbReference>
<organism evidence="10 11">
    <name type="scientific">Rhizopus microsporus</name>
    <dbReference type="NCBI Taxonomy" id="58291"/>
    <lineage>
        <taxon>Eukaryota</taxon>
        <taxon>Fungi</taxon>
        <taxon>Fungi incertae sedis</taxon>
        <taxon>Mucoromycota</taxon>
        <taxon>Mucoromycotina</taxon>
        <taxon>Mucoromycetes</taxon>
        <taxon>Mucorales</taxon>
        <taxon>Mucorineae</taxon>
        <taxon>Rhizopodaceae</taxon>
        <taxon>Rhizopus</taxon>
    </lineage>
</organism>
<evidence type="ECO:0000256" key="3">
    <source>
        <dbReference type="ARBA" id="ARBA00022670"/>
    </source>
</evidence>
<evidence type="ECO:0000259" key="9">
    <source>
        <dbReference type="PROSITE" id="PS50235"/>
    </source>
</evidence>
<dbReference type="PANTHER" id="PTHR24006">
    <property type="entry name" value="UBIQUITIN CARBOXYL-TERMINAL HYDROLASE"/>
    <property type="match status" value="1"/>
</dbReference>
<keyword evidence="8" id="KW-1133">Transmembrane helix</keyword>
<dbReference type="Proteomes" id="UP000242381">
    <property type="component" value="Unassembled WGS sequence"/>
</dbReference>
<evidence type="ECO:0000256" key="7">
    <source>
        <dbReference type="RuleBase" id="RU366025"/>
    </source>
</evidence>
<name>A0A0A1MVU7_RHIZD</name>
<accession>A0A0A1MVU7</accession>
<feature type="domain" description="USP" evidence="9">
    <location>
        <begin position="110"/>
        <end position="545"/>
    </location>
</feature>
<dbReference type="PANTHER" id="PTHR24006:SF888">
    <property type="entry name" value="UBIQUITIN CARBOXYL-TERMINAL HYDROLASE 30"/>
    <property type="match status" value="1"/>
</dbReference>
<dbReference type="Pfam" id="PF00443">
    <property type="entry name" value="UCH"/>
    <property type="match status" value="1"/>
</dbReference>
<sequence>MQLEDVQKVLHELSTFTQFVIATIGVYVILSPVFQHLDYNTPSLNFIVRFLTFIFQFIGLPDLTQYTRPKEYYEKLAKQLNESELATTRHAARICIASHIPSDDPSALVSGLVNTGNSCFINSVLQAFSSLTYLHDYLQTINTATPPGLPLPVSRSLLKTLRRLSQPMYRRTSFRPTEIVTALSSNRRITNREQQDAQEFFQLISSALDTEAQRVVQYTRFGGGFKELLSVDNQGHHDNSHTWLGRGLKGLVNPVIKRKEFENPLTGLLANRLSCLKCKYTGAIRHFSFNNIQLNLPNKYTATLEECLSRFTDIEYLQDASCRRCSFIATIETLEQEIARLKKKSKKANQKKQLTPLQAKKSRMEHLLKMRRIDDDDEEGFKEECVRMSCLSSKQVMLAKPPKILCLHVSRSAYLSTGMVYKNQCRLLFPEYLDIGPYTTDGADINVERPQESMSSPSDQNHDRRIYKLMSVIVHYGSHSYGHFVAYKRRIYTDQCECDQCGAEHKKEIYNGQDVWYRISDTKVDECTLEDVLHSNPYMLLYELDESMSSRDYCASISSGSSIGSDSSTHVPLLEEKSNDIYSPIDDAAKEALLVANALLRSAA</sequence>
<evidence type="ECO:0000313" key="11">
    <source>
        <dbReference type="Proteomes" id="UP000242381"/>
    </source>
</evidence>
<dbReference type="AlphaFoldDB" id="A0A0A1MVU7"/>
<evidence type="ECO:0000256" key="5">
    <source>
        <dbReference type="ARBA" id="ARBA00022801"/>
    </source>
</evidence>